<sequence>MISRTASAVLLVFVNVAFAVFMVILHSGLSSERAGPVDACCPSNLNQFLDKLVTSAGTNAEDISIRLGNQNGTCCLIERGIPGDETLKPIWSAAKMMTGYTIMKMVEDGILGDIKMTKLNMLLDFWPTDEADVRSGITLYHLLSQTSGIDHNILVGPFGGLNTVEVAYIIAADYPENNQAPGVHFKYSETNFILLGAAAVAATGAESWNSLFRHHIADPLGLSDACNFAWPIGDPVNHPGAFAVCSSDDYSKFLTAVYNTQIVSNTTREEMERPHTLLQGSTGTAVTGALSNYALGAWRQCESEDCTSETGVTVHSMGYGGVFPWVHRSKNTTRSHWGLIFRNVTGSMAPSIRIQEAVLLGLGEKDTTANQPSASCASKCQAETNQAGFTCEDMALLGQPYPPTPGLWSDPAKQDTFKGCGCSCIESDFHGEPRFAYCSDL</sequence>
<dbReference type="EMBL" id="LGRX02024839">
    <property type="protein sequence ID" value="KAK3253446.1"/>
    <property type="molecule type" value="Genomic_DNA"/>
</dbReference>
<dbReference type="InterPro" id="IPR012338">
    <property type="entry name" value="Beta-lactam/transpept-like"/>
</dbReference>
<name>A0AAE0F639_9CHLO</name>
<gene>
    <name evidence="2" type="ORF">CYMTET_37303</name>
</gene>
<dbReference type="Pfam" id="PF00144">
    <property type="entry name" value="Beta-lactamase"/>
    <property type="match status" value="1"/>
</dbReference>
<dbReference type="PANTHER" id="PTHR43283:SF3">
    <property type="entry name" value="BETA-LACTAMASE FAMILY PROTEIN (AFU_ORTHOLOGUE AFUA_5G07500)"/>
    <property type="match status" value="1"/>
</dbReference>
<evidence type="ECO:0000313" key="3">
    <source>
        <dbReference type="Proteomes" id="UP001190700"/>
    </source>
</evidence>
<dbReference type="InterPro" id="IPR050789">
    <property type="entry name" value="Diverse_Enzym_Activities"/>
</dbReference>
<dbReference type="AlphaFoldDB" id="A0AAE0F639"/>
<dbReference type="InterPro" id="IPR001466">
    <property type="entry name" value="Beta-lactam-related"/>
</dbReference>
<evidence type="ECO:0000313" key="2">
    <source>
        <dbReference type="EMBL" id="KAK3253446.1"/>
    </source>
</evidence>
<reference evidence="2 3" key="1">
    <citation type="journal article" date="2015" name="Genome Biol. Evol.">
        <title>Comparative Genomics of a Bacterivorous Green Alga Reveals Evolutionary Causalities and Consequences of Phago-Mixotrophic Mode of Nutrition.</title>
        <authorList>
            <person name="Burns J.A."/>
            <person name="Paasch A."/>
            <person name="Narechania A."/>
            <person name="Kim E."/>
        </authorList>
    </citation>
    <scope>NUCLEOTIDE SEQUENCE [LARGE SCALE GENOMIC DNA]</scope>
    <source>
        <strain evidence="2 3">PLY_AMNH</strain>
    </source>
</reference>
<dbReference type="Gene3D" id="3.40.710.10">
    <property type="entry name" value="DD-peptidase/beta-lactamase superfamily"/>
    <property type="match status" value="1"/>
</dbReference>
<dbReference type="PANTHER" id="PTHR43283">
    <property type="entry name" value="BETA-LACTAMASE-RELATED"/>
    <property type="match status" value="1"/>
</dbReference>
<evidence type="ECO:0000259" key="1">
    <source>
        <dbReference type="Pfam" id="PF00144"/>
    </source>
</evidence>
<accession>A0AAE0F639</accession>
<keyword evidence="3" id="KW-1185">Reference proteome</keyword>
<dbReference type="Proteomes" id="UP001190700">
    <property type="component" value="Unassembled WGS sequence"/>
</dbReference>
<proteinExistence type="predicted"/>
<organism evidence="2 3">
    <name type="scientific">Cymbomonas tetramitiformis</name>
    <dbReference type="NCBI Taxonomy" id="36881"/>
    <lineage>
        <taxon>Eukaryota</taxon>
        <taxon>Viridiplantae</taxon>
        <taxon>Chlorophyta</taxon>
        <taxon>Pyramimonadophyceae</taxon>
        <taxon>Pyramimonadales</taxon>
        <taxon>Pyramimonadaceae</taxon>
        <taxon>Cymbomonas</taxon>
    </lineage>
</organism>
<protein>
    <recommendedName>
        <fullName evidence="1">Beta-lactamase-related domain-containing protein</fullName>
    </recommendedName>
</protein>
<feature type="domain" description="Beta-lactamase-related" evidence="1">
    <location>
        <begin position="85"/>
        <end position="326"/>
    </location>
</feature>
<dbReference type="SUPFAM" id="SSF56601">
    <property type="entry name" value="beta-lactamase/transpeptidase-like"/>
    <property type="match status" value="1"/>
</dbReference>
<comment type="caution">
    <text evidence="2">The sequence shown here is derived from an EMBL/GenBank/DDBJ whole genome shotgun (WGS) entry which is preliminary data.</text>
</comment>